<keyword evidence="3" id="KW-1185">Reference proteome</keyword>
<organism evidence="2 3">
    <name type="scientific">Hemibagrus wyckioides</name>
    <dbReference type="NCBI Taxonomy" id="337641"/>
    <lineage>
        <taxon>Eukaryota</taxon>
        <taxon>Metazoa</taxon>
        <taxon>Chordata</taxon>
        <taxon>Craniata</taxon>
        <taxon>Vertebrata</taxon>
        <taxon>Euteleostomi</taxon>
        <taxon>Actinopterygii</taxon>
        <taxon>Neopterygii</taxon>
        <taxon>Teleostei</taxon>
        <taxon>Ostariophysi</taxon>
        <taxon>Siluriformes</taxon>
        <taxon>Bagridae</taxon>
        <taxon>Hemibagrus</taxon>
    </lineage>
</organism>
<dbReference type="EMBL" id="JAHKSW010000023">
    <property type="protein sequence ID" value="KAG7317995.1"/>
    <property type="molecule type" value="Genomic_DNA"/>
</dbReference>
<dbReference type="Proteomes" id="UP000824219">
    <property type="component" value="Linkage Group LG23"/>
</dbReference>
<name>A0A9D3N997_9TELE</name>
<dbReference type="InterPro" id="IPR039051">
    <property type="entry name" value="SE-CTX-like"/>
</dbReference>
<reference evidence="2 3" key="1">
    <citation type="submission" date="2021-06" db="EMBL/GenBank/DDBJ databases">
        <title>Chromosome-level genome assembly of the red-tail catfish (Hemibagrus wyckioides).</title>
        <authorList>
            <person name="Shao F."/>
        </authorList>
    </citation>
    <scope>NUCLEOTIDE SEQUENCE [LARGE SCALE GENOMIC DNA]</scope>
    <source>
        <strain evidence="2">EC202008001</strain>
        <tissue evidence="2">Blood</tissue>
    </source>
</reference>
<comment type="caution">
    <text evidence="2">The sequence shown here is derived from an EMBL/GenBank/DDBJ whole genome shotgun (WGS) entry which is preliminary data.</text>
</comment>
<sequence>MRHRLSPQSQLSLWIAGKKKYNRDLDFGEGGSSLKRIHSFPRRRYYVLTQVSCPHSPERTATTTGDQGLGRGKASDPSASMADKEQIKQTAAKVLGYVEKVSSFASSIDPLFGIVTSLVGVVRKGLVEDETNELDKDFKKIHDKLESISQQNKQTLRQIRINEINEVFGKYEEYIKHQYGAFNTMVDRVRTNPDDADRFMEDFKNIYEKDKSDLSLDVFYRGVIGKNSLFGRPLLTVYLDHCDRDRKIMEARCAHLAHLFQIGLMALMAYYAVTEDDEDEIREKWAQRVIDIQTKMQEALDECSE</sequence>
<dbReference type="PANTHER" id="PTHR40472">
    <property type="entry name" value="RICIN B-TYPE LECTIN DOMAIN-CONTAINING PROTEIN"/>
    <property type="match status" value="1"/>
</dbReference>
<gene>
    <name evidence="2" type="ORF">KOW79_019030</name>
</gene>
<dbReference type="OrthoDB" id="8669469at2759"/>
<evidence type="ECO:0000256" key="1">
    <source>
        <dbReference type="SAM" id="MobiDB-lite"/>
    </source>
</evidence>
<feature type="region of interest" description="Disordered" evidence="1">
    <location>
        <begin position="56"/>
        <end position="84"/>
    </location>
</feature>
<feature type="compositionally biased region" description="Polar residues" evidence="1">
    <location>
        <begin position="56"/>
        <end position="66"/>
    </location>
</feature>
<evidence type="ECO:0000313" key="2">
    <source>
        <dbReference type="EMBL" id="KAG7317995.1"/>
    </source>
</evidence>
<proteinExistence type="predicted"/>
<dbReference type="PANTHER" id="PTHR40472:SF8">
    <property type="entry name" value="RAPUNZEL 2"/>
    <property type="match status" value="1"/>
</dbReference>
<dbReference type="AlphaFoldDB" id="A0A9D3N997"/>
<accession>A0A9D3N997</accession>
<evidence type="ECO:0000313" key="3">
    <source>
        <dbReference type="Proteomes" id="UP000824219"/>
    </source>
</evidence>
<protein>
    <recommendedName>
        <fullName evidence="4">Rapunzel 2</fullName>
    </recommendedName>
</protein>
<evidence type="ECO:0008006" key="4">
    <source>
        <dbReference type="Google" id="ProtNLM"/>
    </source>
</evidence>